<accession>F2IHS4</accession>
<reference evidence="2 3" key="1">
    <citation type="journal article" date="2011" name="Stand. Genomic Sci.">
        <title>Complete genome sequence of the gliding freshwater bacterium Fluviicola taffensis type strain (RW262).</title>
        <authorList>
            <person name="Woyke T."/>
            <person name="Chertkov O."/>
            <person name="Lapidus A."/>
            <person name="Nolan M."/>
            <person name="Lucas S."/>
            <person name="Del Rio T.G."/>
            <person name="Tice H."/>
            <person name="Cheng J.F."/>
            <person name="Tapia R."/>
            <person name="Han C."/>
            <person name="Goodwin L."/>
            <person name="Pitluck S."/>
            <person name="Liolios K."/>
            <person name="Pagani I."/>
            <person name="Ivanova N."/>
            <person name="Huntemann M."/>
            <person name="Mavromatis K."/>
            <person name="Mikhailova N."/>
            <person name="Pati A."/>
            <person name="Chen A."/>
            <person name="Palaniappan K."/>
            <person name="Land M."/>
            <person name="Hauser L."/>
            <person name="Brambilla E.M."/>
            <person name="Rohde M."/>
            <person name="Mwirichia R."/>
            <person name="Sikorski J."/>
            <person name="Tindall B.J."/>
            <person name="Goker M."/>
            <person name="Bristow J."/>
            <person name="Eisen J.A."/>
            <person name="Markowitz V."/>
            <person name="Hugenholtz P."/>
            <person name="Klenk H.P."/>
            <person name="Kyrpides N.C."/>
        </authorList>
    </citation>
    <scope>NUCLEOTIDE SEQUENCE [LARGE SCALE GENOMIC DNA]</scope>
    <source>
        <strain evidence="3">DSM 16823 / RW262 / RW262</strain>
    </source>
</reference>
<evidence type="ECO:0008006" key="4">
    <source>
        <dbReference type="Google" id="ProtNLM"/>
    </source>
</evidence>
<keyword evidence="1" id="KW-0732">Signal</keyword>
<reference evidence="3" key="2">
    <citation type="submission" date="2011-02" db="EMBL/GenBank/DDBJ databases">
        <title>The complete genome of Fluviicola taffensis DSM 16823.</title>
        <authorList>
            <consortium name="US DOE Joint Genome Institute (JGI-PGF)"/>
            <person name="Lucas S."/>
            <person name="Copeland A."/>
            <person name="Lapidus A."/>
            <person name="Bruce D."/>
            <person name="Goodwin L."/>
            <person name="Pitluck S."/>
            <person name="Kyrpides N."/>
            <person name="Mavromatis K."/>
            <person name="Ivanova N."/>
            <person name="Mikhailova N."/>
            <person name="Pagani I."/>
            <person name="Chertkov O."/>
            <person name="Detter J.C."/>
            <person name="Han C."/>
            <person name="Tapia R."/>
            <person name="Land M."/>
            <person name="Hauser L."/>
            <person name="Markowitz V."/>
            <person name="Cheng J.-F."/>
            <person name="Hugenholtz P."/>
            <person name="Woyke T."/>
            <person name="Wu D."/>
            <person name="Tindall B."/>
            <person name="Pomrenke H.G."/>
            <person name="Brambilla E."/>
            <person name="Klenk H.-P."/>
            <person name="Eisen J.A."/>
        </authorList>
    </citation>
    <scope>NUCLEOTIDE SEQUENCE [LARGE SCALE GENOMIC DNA]</scope>
    <source>
        <strain evidence="3">DSM 16823 / RW262 / RW262</strain>
    </source>
</reference>
<evidence type="ECO:0000256" key="1">
    <source>
        <dbReference type="SAM" id="SignalP"/>
    </source>
</evidence>
<dbReference type="STRING" id="755732.Fluta_2873"/>
<dbReference type="Proteomes" id="UP000007463">
    <property type="component" value="Chromosome"/>
</dbReference>
<keyword evidence="3" id="KW-1185">Reference proteome</keyword>
<organism evidence="2 3">
    <name type="scientific">Fluviicola taffensis (strain DSM 16823 / NCIMB 13979 / RW262)</name>
    <dbReference type="NCBI Taxonomy" id="755732"/>
    <lineage>
        <taxon>Bacteria</taxon>
        <taxon>Pseudomonadati</taxon>
        <taxon>Bacteroidota</taxon>
        <taxon>Flavobacteriia</taxon>
        <taxon>Flavobacteriales</taxon>
        <taxon>Crocinitomicaceae</taxon>
        <taxon>Fluviicola</taxon>
    </lineage>
</organism>
<proteinExistence type="predicted"/>
<gene>
    <name evidence="2" type="ordered locus">Fluta_2873</name>
</gene>
<dbReference type="HOGENOM" id="CLU_1710584_0_0_10"/>
<dbReference type="OrthoDB" id="5522116at2"/>
<sequence length="153" mass="17428" precursor="true">MKIMIALVSLLVFFTACNTPKEVASKDTIISITHGTNFGHCRGYCRKELVFYPNQINYFEASVDSTTNPVKVENFKNTSKEWSTLTEKLDLKKFNSLEERYGCPDCADGGSEYIEIKTAEGTKRVTIEFNKEASQLEPLLTELRSQRKKLLEN</sequence>
<dbReference type="PROSITE" id="PS51257">
    <property type="entry name" value="PROKAR_LIPOPROTEIN"/>
    <property type="match status" value="1"/>
</dbReference>
<evidence type="ECO:0000313" key="2">
    <source>
        <dbReference type="EMBL" id="AEA44852.1"/>
    </source>
</evidence>
<feature type="chain" id="PRO_5003283497" description="Lipoprotein" evidence="1">
    <location>
        <begin position="19"/>
        <end position="153"/>
    </location>
</feature>
<name>F2IHS4_FLUTR</name>
<protein>
    <recommendedName>
        <fullName evidence="4">Lipoprotein</fullName>
    </recommendedName>
</protein>
<dbReference type="eggNOG" id="ENOG503329R">
    <property type="taxonomic scope" value="Bacteria"/>
</dbReference>
<dbReference type="EMBL" id="CP002542">
    <property type="protein sequence ID" value="AEA44852.1"/>
    <property type="molecule type" value="Genomic_DNA"/>
</dbReference>
<dbReference type="KEGG" id="fte:Fluta_2873"/>
<dbReference type="RefSeq" id="WP_013687621.1">
    <property type="nucleotide sequence ID" value="NC_015321.1"/>
</dbReference>
<dbReference type="AlphaFoldDB" id="F2IHS4"/>
<feature type="signal peptide" evidence="1">
    <location>
        <begin position="1"/>
        <end position="18"/>
    </location>
</feature>
<evidence type="ECO:0000313" key="3">
    <source>
        <dbReference type="Proteomes" id="UP000007463"/>
    </source>
</evidence>